<sequence length="1106" mass="104259">MHPGGWVIGPWGAISPSVIGLDPMNAGIYGGSAFLTGTNTAGGARSGAQGGVTALSGTGAPNSISAGRGVVSLGTHGTGISAPAGALSASGTSMSGGTRNEQGGPATVIVGGPSGAITGVGNAGVSVRREGASSSTVASSGGTANSVSGARLGVAGGNSGRMVVVGGTGFGTMGRSIPFSVSSEHGVTGNGRGSTGAGVAGASLGGIAASGNTGVSASGTPLSAPGTRRGAPGTSLVGTHSVSATTNPSATVTNIASAAGPHRGAVPVNAGNTSPSVGSEFREHGISGNSRTVLSGGGTVVGGSRDSGSARNLLLSGSTRVGGSSVGLNGGDISLSHRAGLAGPGDVTNVGGVSVIGGARAGGHAAGAMPAGAHLGGNGGFSSSGVTVIRGTESLSYGGRVGLSGGAVSTEGTHSGNRAVNGGVRVTAGNSGSSLVSTESDGNRFTSSVTGIPRHSAVLSSDNTPRTPAATASTSNIRNARGYAGGVHSVRAGSSSVGNGNAARGSSTGNIGAVLPNAVAPGSVTDNVDNVAGAAAAGRIETQPSGPVGNNGHSLGVLHGSVSHSTMGIVGVHADRNAAGSSLTAVARPTATDVTSIGETVSTTNVGRPPVTVNGAVPGTGISMAVPGSGVNSGGNVPSRSETSYLNTTRGSSTAIITSGTEIPRPSISVSSGGSRVSIGAERTHSHATGTNGVAISGPITVITSLRGNNAHSAYGSSTGTHGNIRTENALTSGGSNGAAAVHSDRNGALGGHSGLSSAGVTFGTGSALSGALVNSGAPGGVVGAEGMHSHRVEVNMPVNSGMTSLPGNGAFGGSGGRTPAGGISHSSVTAARGVGFRGGNMPLGPENARFPEAITPSGRVIVLSPGSTARNGNVGSSLAGERGGTISVLPAGSALILPFGTGSGASLSTLTPEATASTAVTGPAGVGRSRGEGSVVSLTTANVIPGGGRTGSLAETVAGGANTAASLLSSTGNTAATGGTSPTSVTVHSGTATTTRATGSESPMTASYPAITVMSGNGGHGSVRFVLQPGGAPSSAIGYGVPPIPTLRSASVPATTLSSGGTVSSHLTELSSSTNTGVDLGESRPITETTRLGAGSVNNTGSVIA</sequence>
<organism evidence="2">
    <name type="scientific">Rhipicephalus zambeziensis</name>
    <dbReference type="NCBI Taxonomy" id="60191"/>
    <lineage>
        <taxon>Eukaryota</taxon>
        <taxon>Metazoa</taxon>
        <taxon>Ecdysozoa</taxon>
        <taxon>Arthropoda</taxon>
        <taxon>Chelicerata</taxon>
        <taxon>Arachnida</taxon>
        <taxon>Acari</taxon>
        <taxon>Parasitiformes</taxon>
        <taxon>Ixodida</taxon>
        <taxon>Ixodoidea</taxon>
        <taxon>Ixodidae</taxon>
        <taxon>Rhipicephalinae</taxon>
        <taxon>Rhipicephalus</taxon>
        <taxon>Rhipicephalus</taxon>
    </lineage>
</organism>
<reference evidence="2" key="1">
    <citation type="journal article" date="2017" name="Parasit. Vectors">
        <title>Sialotranscriptomics of Rhipicephalus zambeziensis reveals intricate expression profiles of secretory proteins and suggests tight temporal transcriptional regulation during blood-feeding.</title>
        <authorList>
            <person name="de Castro M.H."/>
            <person name="de Klerk D."/>
            <person name="Pienaar R."/>
            <person name="Rees D.J.G."/>
            <person name="Mans B.J."/>
        </authorList>
    </citation>
    <scope>NUCLEOTIDE SEQUENCE</scope>
    <source>
        <tissue evidence="2">Salivary glands</tissue>
    </source>
</reference>
<dbReference type="AlphaFoldDB" id="A0A224YFJ3"/>
<feature type="region of interest" description="Disordered" evidence="1">
    <location>
        <begin position="974"/>
        <end position="1005"/>
    </location>
</feature>
<feature type="region of interest" description="Disordered" evidence="1">
    <location>
        <begin position="629"/>
        <end position="649"/>
    </location>
</feature>
<proteinExistence type="predicted"/>
<feature type="compositionally biased region" description="Polar residues" evidence="1">
    <location>
        <begin position="1060"/>
        <end position="1078"/>
    </location>
</feature>
<feature type="region of interest" description="Disordered" evidence="1">
    <location>
        <begin position="274"/>
        <end position="305"/>
    </location>
</feature>
<feature type="region of interest" description="Disordered" evidence="1">
    <location>
        <begin position="1060"/>
        <end position="1084"/>
    </location>
</feature>
<accession>A0A224YFJ3</accession>
<feature type="compositionally biased region" description="Polar residues" evidence="1">
    <location>
        <begin position="640"/>
        <end position="649"/>
    </location>
</feature>
<name>A0A224YFJ3_9ACAR</name>
<protein>
    <submittedName>
        <fullName evidence="2">TIL domain containing protein</fullName>
    </submittedName>
</protein>
<evidence type="ECO:0000256" key="1">
    <source>
        <dbReference type="SAM" id="MobiDB-lite"/>
    </source>
</evidence>
<feature type="compositionally biased region" description="Low complexity" evidence="1">
    <location>
        <begin position="629"/>
        <end position="639"/>
    </location>
</feature>
<dbReference type="EMBL" id="GFPF01005332">
    <property type="protein sequence ID" value="MAA16478.1"/>
    <property type="molecule type" value="Transcribed_RNA"/>
</dbReference>
<feature type="region of interest" description="Disordered" evidence="1">
    <location>
        <begin position="456"/>
        <end position="477"/>
    </location>
</feature>
<feature type="compositionally biased region" description="Low complexity" evidence="1">
    <location>
        <begin position="464"/>
        <end position="475"/>
    </location>
</feature>
<feature type="compositionally biased region" description="Low complexity" evidence="1">
    <location>
        <begin position="974"/>
        <end position="1000"/>
    </location>
</feature>
<evidence type="ECO:0000313" key="2">
    <source>
        <dbReference type="EMBL" id="MAA16478.1"/>
    </source>
</evidence>